<evidence type="ECO:0000256" key="2">
    <source>
        <dbReference type="ARBA" id="ARBA00009677"/>
    </source>
</evidence>
<sequence length="665" mass="67981">MGIFGALTTSVTGMQAQSFALQNISGNIANAQTTAYKRTDTSFSDLIQDNQPSKQVAGSVQASSRGTNTVQGDIQTSSIGTFMAINGDGYFVVMKPTSVVDNNPIFSGVNQFTRRGDFQPNKDGYLVNGAGYYLMGIPIDSTTGNLTASVPSLLKFKNDFLPAQATTEVSYRANLPRYPFTPSHDTKTVGSELLKATDFIANPLAVPPQPAKITGTGAALSPDANALLTGAAVLPGTLVNAGNITVNGNTVALTAGMTPANIVAAINTAANPAVTATLDASGKLVLQSADARTAIAIGGSNAALMTEVGLSVGTTNPTNLLTQSAAASGQTLTITIGSNPTLTLTFGTGGPPNIQTMADLATQIATLTGGSASVNSLNGNLTITASSLTDNITIGGDANPTVFGLRTKSALPSNQTVVGDDVTTFVSQSIGGGAVTAYDVSGSQANIQLRWAKVDSTTLGTGHVDTWNLFYQVNSSATGSQAAWKNVGTNFTFGGDGQMNPVVANLTLSDVVVDGASLGSISLKFGAGGITEFSDPNGNVQVNLLTQNGYAAGSLQTISVSEKGRVVGSYSNGRTIDLAEVTLAKFAGANYLKKIDGGAFEATDSSGTAVYGAAGKIVGSSLEGANTDIADEFTKLIVTQQAYSANTRVITTSNQMIQDLLNMLR</sequence>
<comment type="subcellular location">
    <subcellularLocation>
        <location evidence="1 4">Bacterial flagellum basal body</location>
    </subcellularLocation>
</comment>
<dbReference type="RefSeq" id="WP_111356172.1">
    <property type="nucleotide sequence ID" value="NZ_NHSK01000072.1"/>
</dbReference>
<comment type="function">
    <text evidence="4">A flexible structure which links the flagellar filament to the drive apparatus in the basal body.</text>
</comment>
<evidence type="ECO:0000256" key="3">
    <source>
        <dbReference type="ARBA" id="ARBA00023143"/>
    </source>
</evidence>
<dbReference type="GO" id="GO:0009424">
    <property type="term" value="C:bacterial-type flagellum hook"/>
    <property type="evidence" value="ECO:0007669"/>
    <property type="project" value="TreeGrafter"/>
</dbReference>
<dbReference type="SUPFAM" id="SSF117143">
    <property type="entry name" value="Flagellar hook protein flgE"/>
    <property type="match status" value="1"/>
</dbReference>
<dbReference type="GO" id="GO:0009425">
    <property type="term" value="C:bacterial-type flagellum basal body"/>
    <property type="evidence" value="ECO:0007669"/>
    <property type="project" value="UniProtKB-SubCell"/>
</dbReference>
<dbReference type="InterPro" id="IPR053967">
    <property type="entry name" value="LlgE_F_G-like_D1"/>
</dbReference>
<organism evidence="7 8">
    <name type="scientific">Rhodoplanes elegans</name>
    <dbReference type="NCBI Taxonomy" id="29408"/>
    <lineage>
        <taxon>Bacteria</taxon>
        <taxon>Pseudomonadati</taxon>
        <taxon>Pseudomonadota</taxon>
        <taxon>Alphaproteobacteria</taxon>
        <taxon>Hyphomicrobiales</taxon>
        <taxon>Nitrobacteraceae</taxon>
        <taxon>Rhodoplanes</taxon>
    </lineage>
</organism>
<dbReference type="InterPro" id="IPR037925">
    <property type="entry name" value="FlgE/F/G-like"/>
</dbReference>
<keyword evidence="3 4" id="KW-0975">Bacterial flagellum</keyword>
<reference evidence="7 8" key="1">
    <citation type="submission" date="2017-07" db="EMBL/GenBank/DDBJ databases">
        <title>Draft Genome Sequences of Select Purple Nonsulfur Bacteria.</title>
        <authorList>
            <person name="Lasarre B."/>
            <person name="Mckinlay J.B."/>
        </authorList>
    </citation>
    <scope>NUCLEOTIDE SEQUENCE [LARGE SCALE GENOMIC DNA]</scope>
    <source>
        <strain evidence="7 8">DSM 11907</strain>
    </source>
</reference>
<evidence type="ECO:0000256" key="1">
    <source>
        <dbReference type="ARBA" id="ARBA00004117"/>
    </source>
</evidence>
<dbReference type="Pfam" id="PF22692">
    <property type="entry name" value="LlgE_F_G_D1"/>
    <property type="match status" value="1"/>
</dbReference>
<evidence type="ECO:0000313" key="7">
    <source>
        <dbReference type="EMBL" id="RAI40600.1"/>
    </source>
</evidence>
<evidence type="ECO:0000256" key="4">
    <source>
        <dbReference type="RuleBase" id="RU362116"/>
    </source>
</evidence>
<dbReference type="EMBL" id="NPEU01000037">
    <property type="protein sequence ID" value="RAI40600.1"/>
    <property type="molecule type" value="Genomic_DNA"/>
</dbReference>
<name>A0A327KNX7_9BRAD</name>
<dbReference type="Pfam" id="PF06429">
    <property type="entry name" value="Flg_bbr_C"/>
    <property type="match status" value="1"/>
</dbReference>
<dbReference type="InterPro" id="IPR010930">
    <property type="entry name" value="Flg_bb/hook_C_dom"/>
</dbReference>
<accession>A0A327KNX7</accession>
<evidence type="ECO:0000259" key="5">
    <source>
        <dbReference type="Pfam" id="PF06429"/>
    </source>
</evidence>
<feature type="domain" description="Flagellar hook protein FlgE/F/G-like D1" evidence="6">
    <location>
        <begin position="84"/>
        <end position="141"/>
    </location>
</feature>
<dbReference type="PANTHER" id="PTHR30435">
    <property type="entry name" value="FLAGELLAR PROTEIN"/>
    <property type="match status" value="1"/>
</dbReference>
<comment type="similarity">
    <text evidence="2 4">Belongs to the flagella basal body rod proteins family.</text>
</comment>
<evidence type="ECO:0000259" key="6">
    <source>
        <dbReference type="Pfam" id="PF22692"/>
    </source>
</evidence>
<dbReference type="PANTHER" id="PTHR30435:SF1">
    <property type="entry name" value="FLAGELLAR HOOK PROTEIN FLGE"/>
    <property type="match status" value="1"/>
</dbReference>
<dbReference type="GO" id="GO:0071978">
    <property type="term" value="P:bacterial-type flagellum-dependent swarming motility"/>
    <property type="evidence" value="ECO:0007669"/>
    <property type="project" value="TreeGrafter"/>
</dbReference>
<dbReference type="GO" id="GO:0005829">
    <property type="term" value="C:cytosol"/>
    <property type="evidence" value="ECO:0007669"/>
    <property type="project" value="TreeGrafter"/>
</dbReference>
<dbReference type="NCBIfam" id="TIGR03506">
    <property type="entry name" value="FlgEFG_subfam"/>
    <property type="match status" value="2"/>
</dbReference>
<comment type="caution">
    <text evidence="7">The sequence shown here is derived from an EMBL/GenBank/DDBJ whole genome shotgun (WGS) entry which is preliminary data.</text>
</comment>
<feature type="domain" description="Flagellar basal-body/hook protein C-terminal" evidence="5">
    <location>
        <begin position="621"/>
        <end position="663"/>
    </location>
</feature>
<dbReference type="OrthoDB" id="8372879at2"/>
<dbReference type="AlphaFoldDB" id="A0A327KNX7"/>
<dbReference type="InterPro" id="IPR020013">
    <property type="entry name" value="Flagellar_FlgE/F/G"/>
</dbReference>
<proteinExistence type="inferred from homology"/>
<dbReference type="InterPro" id="IPR010810">
    <property type="entry name" value="Flagellin_hook_IN_motif"/>
</dbReference>
<evidence type="ECO:0000313" key="8">
    <source>
        <dbReference type="Proteomes" id="UP000248863"/>
    </source>
</evidence>
<keyword evidence="8" id="KW-1185">Reference proteome</keyword>
<dbReference type="Pfam" id="PF07196">
    <property type="entry name" value="Flagellin_IN"/>
    <property type="match status" value="1"/>
</dbReference>
<dbReference type="Proteomes" id="UP000248863">
    <property type="component" value="Unassembled WGS sequence"/>
</dbReference>
<protein>
    <recommendedName>
        <fullName evidence="4">Flagellar hook protein FlgE</fullName>
    </recommendedName>
</protein>
<gene>
    <name evidence="7" type="ORF">CH338_05715</name>
</gene>